<feature type="compositionally biased region" description="Polar residues" evidence="1">
    <location>
        <begin position="583"/>
        <end position="615"/>
    </location>
</feature>
<accession>A0ABR4CV60</accession>
<evidence type="ECO:0000313" key="4">
    <source>
        <dbReference type="Proteomes" id="UP001595075"/>
    </source>
</evidence>
<sequence>MMTIRHLDYSIGSTDIRGTFSQQAPESQSPDNSIASYGMDKMLSVMSMECHSNQLVLWLFSLLMVNVANSANTFRMTWSTQTFGPDGPWSAIEIKVGSKQQIVSLYPGGIWASHFLSPKVCSNSTLGNVCYAQAAGLYDQGFSSSADFDSIQFVPGVDFVDGSLGIDGSPGDYGTDTWNIGNSMEPLQRMNMVTHDSIWGTLPDGTTYPLTVGSLALGAPGIINQSFTTSSTSPPINATLLSGWLYTKPLSNKILSSNSYSLHIGSVSQNVPPALHFGGFDQNRVLGEVSTQQGTADAAKSIDLVDIGLNVVQGNSPWTFNSLGGLLGSGNSSIGNALPVAISALAPYLHLPKSTCDAIAAKLPVKYQAKYGLYFWDTSDPKYEDIVSSPSCLTFTFRLSQTEKNLTINVPFKLLNLTLTAPLTTTPTSYFPCKAETRTHYQLGRAFLQAAFIGGNWMADNGYSTWWLAQAPGPNLPSQSNMVVIEDADRTISGSTADWASTWKGSWKALAATSGPNTTTTSTGNDGSSKPGSDPSKGLSTGAKAGIGAGTGAIALGILAALLLFLWMRKSRKNKEAMPDYSVKSSQQPIATSVASPGGFTSSTPNSPPQGSVVSPMTLLKPEYRNSGFRPVEVEASDATPHTREKVHIIQLNKKFRY</sequence>
<dbReference type="EMBL" id="JAZHXI010000003">
    <property type="protein sequence ID" value="KAL2073784.1"/>
    <property type="molecule type" value="Genomic_DNA"/>
</dbReference>
<feature type="transmembrane region" description="Helical" evidence="2">
    <location>
        <begin position="545"/>
        <end position="568"/>
    </location>
</feature>
<keyword evidence="4" id="KW-1185">Reference proteome</keyword>
<keyword evidence="2" id="KW-1133">Transmembrane helix</keyword>
<feature type="region of interest" description="Disordered" evidence="1">
    <location>
        <begin position="577"/>
        <end position="615"/>
    </location>
</feature>
<reference evidence="3 4" key="1">
    <citation type="journal article" date="2024" name="Commun. Biol.">
        <title>Comparative genomic analysis of thermophilic fungi reveals convergent evolutionary adaptations and gene losses.</title>
        <authorList>
            <person name="Steindorff A.S."/>
            <person name="Aguilar-Pontes M.V."/>
            <person name="Robinson A.J."/>
            <person name="Andreopoulos B."/>
            <person name="LaButti K."/>
            <person name="Kuo A."/>
            <person name="Mondo S."/>
            <person name="Riley R."/>
            <person name="Otillar R."/>
            <person name="Haridas S."/>
            <person name="Lipzen A."/>
            <person name="Grimwood J."/>
            <person name="Schmutz J."/>
            <person name="Clum A."/>
            <person name="Reid I.D."/>
            <person name="Moisan M.C."/>
            <person name="Butler G."/>
            <person name="Nguyen T.T.M."/>
            <person name="Dewar K."/>
            <person name="Conant G."/>
            <person name="Drula E."/>
            <person name="Henrissat B."/>
            <person name="Hansel C."/>
            <person name="Singer S."/>
            <person name="Hutchinson M.I."/>
            <person name="de Vries R.P."/>
            <person name="Natvig D.O."/>
            <person name="Powell A.J."/>
            <person name="Tsang A."/>
            <person name="Grigoriev I.V."/>
        </authorList>
    </citation>
    <scope>NUCLEOTIDE SEQUENCE [LARGE SCALE GENOMIC DNA]</scope>
    <source>
        <strain evidence="3 4">CBS 494.80</strain>
    </source>
</reference>
<comment type="caution">
    <text evidence="3">The sequence shown here is derived from an EMBL/GenBank/DDBJ whole genome shotgun (WGS) entry which is preliminary data.</text>
</comment>
<dbReference type="SUPFAM" id="SSF50630">
    <property type="entry name" value="Acid proteases"/>
    <property type="match status" value="1"/>
</dbReference>
<keyword evidence="2" id="KW-0812">Transmembrane</keyword>
<evidence type="ECO:0008006" key="5">
    <source>
        <dbReference type="Google" id="ProtNLM"/>
    </source>
</evidence>
<dbReference type="Proteomes" id="UP001595075">
    <property type="component" value="Unassembled WGS sequence"/>
</dbReference>
<evidence type="ECO:0000256" key="2">
    <source>
        <dbReference type="SAM" id="Phobius"/>
    </source>
</evidence>
<evidence type="ECO:0000313" key="3">
    <source>
        <dbReference type="EMBL" id="KAL2073784.1"/>
    </source>
</evidence>
<protein>
    <recommendedName>
        <fullName evidence="5">Peptidase A1 domain-containing protein</fullName>
    </recommendedName>
</protein>
<proteinExistence type="predicted"/>
<dbReference type="InterPro" id="IPR021109">
    <property type="entry name" value="Peptidase_aspartic_dom_sf"/>
</dbReference>
<feature type="compositionally biased region" description="Low complexity" evidence="1">
    <location>
        <begin position="513"/>
        <end position="539"/>
    </location>
</feature>
<evidence type="ECO:0000256" key="1">
    <source>
        <dbReference type="SAM" id="MobiDB-lite"/>
    </source>
</evidence>
<feature type="region of interest" description="Disordered" evidence="1">
    <location>
        <begin position="511"/>
        <end position="539"/>
    </location>
</feature>
<organism evidence="3 4">
    <name type="scientific">Oculimacula yallundae</name>
    <dbReference type="NCBI Taxonomy" id="86028"/>
    <lineage>
        <taxon>Eukaryota</taxon>
        <taxon>Fungi</taxon>
        <taxon>Dikarya</taxon>
        <taxon>Ascomycota</taxon>
        <taxon>Pezizomycotina</taxon>
        <taxon>Leotiomycetes</taxon>
        <taxon>Helotiales</taxon>
        <taxon>Ploettnerulaceae</taxon>
        <taxon>Oculimacula</taxon>
    </lineage>
</organism>
<name>A0ABR4CV60_9HELO</name>
<keyword evidence="2" id="KW-0472">Membrane</keyword>
<dbReference type="Gene3D" id="2.40.70.10">
    <property type="entry name" value="Acid Proteases"/>
    <property type="match status" value="1"/>
</dbReference>
<gene>
    <name evidence="3" type="ORF">VTL71DRAFT_11110</name>
</gene>